<dbReference type="PANTHER" id="PTHR23119:SF51">
    <property type="entry name" value="DISKS LARGE 1 TUMOR SUPPRESSOR PROTEIN"/>
    <property type="match status" value="1"/>
</dbReference>
<dbReference type="Proteomes" id="UP000729913">
    <property type="component" value="Unassembled WGS sequence"/>
</dbReference>
<sequence length="348" mass="37299">PKLSQHGMKWTSTWRCDLVRVRAAYDRGRVISDSTRRCLCLFRSDVTTRVQLLTTYLAAPCIPSSTVLLSSVFSQSVGNSQSEIIFTGVYEEYNRHNDVHLLHANGDDDWEYEEIILERGGAGLGFSIAGGTDNPHFGNDTAIYITKLIPGGAASADGRLRVNDTILQVNEVSVVDVPHASAVDALKKAGNTVKLENATVQSTPLSRIAGGIGNQHIPGDNGIYVTKIMDGGAAQVDGRLIVGDKLVAVRNSLGDKNLENVTHEEAVATLKATQDRVVLLVAKPEGVLPPPPPASDHSLSPQPRKQNGSVTALENNSLAYSQESRHASSLALHGAVTPRAVSQEDISR</sequence>
<dbReference type="FunFam" id="2.30.42.10:FF:000002">
    <property type="entry name" value="Disks large homolog 4 isoform 2"/>
    <property type="match status" value="1"/>
</dbReference>
<evidence type="ECO:0000256" key="1">
    <source>
        <dbReference type="ARBA" id="ARBA00004370"/>
    </source>
</evidence>
<protein>
    <recommendedName>
        <fullName evidence="4">PDZ domain-containing protein</fullName>
    </recommendedName>
</protein>
<dbReference type="InterPro" id="IPR050614">
    <property type="entry name" value="Synaptic_Scaffolding_LAP-MAGUK"/>
</dbReference>
<name>A0A8J5UQX5_9HYME</name>
<dbReference type="GO" id="GO:0007268">
    <property type="term" value="P:chemical synaptic transmission"/>
    <property type="evidence" value="ECO:0007669"/>
    <property type="project" value="TreeGrafter"/>
</dbReference>
<dbReference type="GO" id="GO:0045197">
    <property type="term" value="P:establishment or maintenance of epithelial cell apical/basal polarity"/>
    <property type="evidence" value="ECO:0007669"/>
    <property type="project" value="TreeGrafter"/>
</dbReference>
<proteinExistence type="predicted"/>
<dbReference type="GO" id="GO:0016323">
    <property type="term" value="C:basolateral plasma membrane"/>
    <property type="evidence" value="ECO:0007669"/>
    <property type="project" value="TreeGrafter"/>
</dbReference>
<reference evidence="5" key="2">
    <citation type="submission" date="2021-04" db="EMBL/GenBank/DDBJ databases">
        <title>Genome-wide patterns of bracovirus chromosomal integration into multiple host tissues during parasitism.</title>
        <authorList>
            <person name="Chebbi M.A.C."/>
        </authorList>
    </citation>
    <scope>NUCLEOTIDE SEQUENCE</scope>
    <source>
        <tissue evidence="5">Whole body</tissue>
    </source>
</reference>
<evidence type="ECO:0000256" key="3">
    <source>
        <dbReference type="SAM" id="MobiDB-lite"/>
    </source>
</evidence>
<dbReference type="Pfam" id="PF00595">
    <property type="entry name" value="PDZ"/>
    <property type="match status" value="2"/>
</dbReference>
<feature type="non-terminal residue" evidence="5">
    <location>
        <position position="1"/>
    </location>
</feature>
<evidence type="ECO:0000313" key="5">
    <source>
        <dbReference type="EMBL" id="KAG8036587.1"/>
    </source>
</evidence>
<keyword evidence="6" id="KW-1185">Reference proteome</keyword>
<evidence type="ECO:0000313" key="6">
    <source>
        <dbReference type="Proteomes" id="UP000729913"/>
    </source>
</evidence>
<dbReference type="OrthoDB" id="78824at2759"/>
<evidence type="ECO:0000259" key="4">
    <source>
        <dbReference type="PROSITE" id="PS50106"/>
    </source>
</evidence>
<dbReference type="EMBL" id="JAAOIC020000048">
    <property type="protein sequence ID" value="KAG8036587.1"/>
    <property type="molecule type" value="Genomic_DNA"/>
</dbReference>
<dbReference type="GO" id="GO:0019901">
    <property type="term" value="F:protein kinase binding"/>
    <property type="evidence" value="ECO:0007669"/>
    <property type="project" value="TreeGrafter"/>
</dbReference>
<dbReference type="PROSITE" id="PS50106">
    <property type="entry name" value="PDZ"/>
    <property type="match status" value="2"/>
</dbReference>
<feature type="compositionally biased region" description="Polar residues" evidence="3">
    <location>
        <begin position="297"/>
        <end position="322"/>
    </location>
</feature>
<dbReference type="GO" id="GO:0031594">
    <property type="term" value="C:neuromuscular junction"/>
    <property type="evidence" value="ECO:0007669"/>
    <property type="project" value="TreeGrafter"/>
</dbReference>
<feature type="region of interest" description="Disordered" evidence="3">
    <location>
        <begin position="284"/>
        <end position="348"/>
    </location>
</feature>
<dbReference type="PANTHER" id="PTHR23119">
    <property type="entry name" value="DISCS LARGE"/>
    <property type="match status" value="1"/>
</dbReference>
<keyword evidence="2" id="KW-0472">Membrane</keyword>
<feature type="domain" description="PDZ" evidence="4">
    <location>
        <begin position="192"/>
        <end position="285"/>
    </location>
</feature>
<dbReference type="GO" id="GO:0098609">
    <property type="term" value="P:cell-cell adhesion"/>
    <property type="evidence" value="ECO:0007669"/>
    <property type="project" value="TreeGrafter"/>
</dbReference>
<dbReference type="AlphaFoldDB" id="A0A8J5UQX5"/>
<reference evidence="5" key="1">
    <citation type="submission" date="2020-03" db="EMBL/GenBank/DDBJ databases">
        <authorList>
            <person name="Chebbi M.A."/>
            <person name="Drezen J.M."/>
        </authorList>
    </citation>
    <scope>NUCLEOTIDE SEQUENCE</scope>
    <source>
        <tissue evidence="5">Whole body</tissue>
    </source>
</reference>
<feature type="domain" description="PDZ" evidence="4">
    <location>
        <begin position="114"/>
        <end position="201"/>
    </location>
</feature>
<organism evidence="5 6">
    <name type="scientific">Cotesia typhae</name>
    <dbReference type="NCBI Taxonomy" id="2053667"/>
    <lineage>
        <taxon>Eukaryota</taxon>
        <taxon>Metazoa</taxon>
        <taxon>Ecdysozoa</taxon>
        <taxon>Arthropoda</taxon>
        <taxon>Hexapoda</taxon>
        <taxon>Insecta</taxon>
        <taxon>Pterygota</taxon>
        <taxon>Neoptera</taxon>
        <taxon>Endopterygota</taxon>
        <taxon>Hymenoptera</taxon>
        <taxon>Apocrita</taxon>
        <taxon>Ichneumonoidea</taxon>
        <taxon>Braconidae</taxon>
        <taxon>Microgastrinae</taxon>
        <taxon>Cotesia</taxon>
    </lineage>
</organism>
<comment type="caution">
    <text evidence="5">The sequence shown here is derived from an EMBL/GenBank/DDBJ whole genome shotgun (WGS) entry which is preliminary data.</text>
</comment>
<comment type="subcellular location">
    <subcellularLocation>
        <location evidence="1">Membrane</location>
    </subcellularLocation>
</comment>
<evidence type="ECO:0000256" key="2">
    <source>
        <dbReference type="ARBA" id="ARBA00023136"/>
    </source>
</evidence>
<dbReference type="CDD" id="cd06723">
    <property type="entry name" value="PDZ1_Dlg1-2-4-like"/>
    <property type="match status" value="1"/>
</dbReference>
<dbReference type="GO" id="GO:0043113">
    <property type="term" value="P:receptor clustering"/>
    <property type="evidence" value="ECO:0007669"/>
    <property type="project" value="TreeGrafter"/>
</dbReference>
<dbReference type="GO" id="GO:0043005">
    <property type="term" value="C:neuron projection"/>
    <property type="evidence" value="ECO:0007669"/>
    <property type="project" value="TreeGrafter"/>
</dbReference>
<dbReference type="InterPro" id="IPR001478">
    <property type="entry name" value="PDZ"/>
</dbReference>
<dbReference type="SMART" id="SM00228">
    <property type="entry name" value="PDZ"/>
    <property type="match status" value="2"/>
</dbReference>
<gene>
    <name evidence="5" type="ORF">G9C98_003909</name>
</gene>
<accession>A0A8J5UQX5</accession>
<dbReference type="GO" id="GO:0097120">
    <property type="term" value="P:receptor localization to synapse"/>
    <property type="evidence" value="ECO:0007669"/>
    <property type="project" value="TreeGrafter"/>
</dbReference>
<dbReference type="GO" id="GO:0098839">
    <property type="term" value="C:postsynaptic density membrane"/>
    <property type="evidence" value="ECO:0007669"/>
    <property type="project" value="TreeGrafter"/>
</dbReference>
<dbReference type="GO" id="GO:0099072">
    <property type="term" value="P:regulation of postsynaptic membrane neurotransmitter receptor levels"/>
    <property type="evidence" value="ECO:0007669"/>
    <property type="project" value="TreeGrafter"/>
</dbReference>